<reference evidence="2" key="1">
    <citation type="journal article" date="2023" name="Nat. Plants">
        <title>Single-cell RNA sequencing provides a high-resolution roadmap for understanding the multicellular compartmentation of specialized metabolism.</title>
        <authorList>
            <person name="Sun S."/>
            <person name="Shen X."/>
            <person name="Li Y."/>
            <person name="Li Y."/>
            <person name="Wang S."/>
            <person name="Li R."/>
            <person name="Zhang H."/>
            <person name="Shen G."/>
            <person name="Guo B."/>
            <person name="Wei J."/>
            <person name="Xu J."/>
            <person name="St-Pierre B."/>
            <person name="Chen S."/>
            <person name="Sun C."/>
        </authorList>
    </citation>
    <scope>NUCLEOTIDE SEQUENCE [LARGE SCALE GENOMIC DNA]</scope>
</reference>
<dbReference type="Proteomes" id="UP001060085">
    <property type="component" value="Linkage Group LG01"/>
</dbReference>
<name>A0ACC0CGC9_CATRO</name>
<proteinExistence type="predicted"/>
<dbReference type="EMBL" id="CM044701">
    <property type="protein sequence ID" value="KAI5683956.1"/>
    <property type="molecule type" value="Genomic_DNA"/>
</dbReference>
<evidence type="ECO:0000313" key="2">
    <source>
        <dbReference type="Proteomes" id="UP001060085"/>
    </source>
</evidence>
<accession>A0ACC0CGC9</accession>
<evidence type="ECO:0000313" key="1">
    <source>
        <dbReference type="EMBL" id="KAI5683956.1"/>
    </source>
</evidence>
<gene>
    <name evidence="1" type="ORF">M9H77_05184</name>
</gene>
<keyword evidence="2" id="KW-1185">Reference proteome</keyword>
<comment type="caution">
    <text evidence="1">The sequence shown here is derived from an EMBL/GenBank/DDBJ whole genome shotgun (WGS) entry which is preliminary data.</text>
</comment>
<organism evidence="1 2">
    <name type="scientific">Catharanthus roseus</name>
    <name type="common">Madagascar periwinkle</name>
    <name type="synonym">Vinca rosea</name>
    <dbReference type="NCBI Taxonomy" id="4058"/>
    <lineage>
        <taxon>Eukaryota</taxon>
        <taxon>Viridiplantae</taxon>
        <taxon>Streptophyta</taxon>
        <taxon>Embryophyta</taxon>
        <taxon>Tracheophyta</taxon>
        <taxon>Spermatophyta</taxon>
        <taxon>Magnoliopsida</taxon>
        <taxon>eudicotyledons</taxon>
        <taxon>Gunneridae</taxon>
        <taxon>Pentapetalae</taxon>
        <taxon>asterids</taxon>
        <taxon>lamiids</taxon>
        <taxon>Gentianales</taxon>
        <taxon>Apocynaceae</taxon>
        <taxon>Rauvolfioideae</taxon>
        <taxon>Vinceae</taxon>
        <taxon>Catharanthinae</taxon>
        <taxon>Catharanthus</taxon>
    </lineage>
</organism>
<sequence>MAKKVVTHKRHVDGLEAPRNSLEFPVETSPNFHSEEEYIPWPYQVANNWSEKRNYSIEAPIKKLISDEISKRPNCTKQNSPSVVARLMGVDMLPSDVKHDLQQVEKKNEMQTINSMKESSKSDSIGRRLSPSKSLRHKNLNSSDSIEGSNLDDWNGSITLNKPKPREHPQEEELQKFKKEFEAWQAARMKECSRVIELGSSPSQWLAQENLNKEKMVLYTSSKRMTEIAKPVKFEGRTLTSSSHDRSCLRNKEIETDSFADQQKESSYIRKTVSPADSKVSSLEDSGTEAPSKIVILRPGPDRICSYEESWPSSPGASEERGSIEDFLEEVKERLKCELQGKSCKRSITVRGGGIETPYSEKPSDPKQIAQRIAKQVRESVTRDLGANLFRSESTRSYRSEIQFNGTSSPEFISRDTRKFLAERLKNVLKEESQHVPAVPGSTSTRSTIFNNPRIRTEKSRAAPDTKSRLRYWDGIKDEADMQCRSFRREPNDSSEIHEELSPRNLIRSLSAPVSGTSFGKLLLEDRHMLTGAHIRRKHEAIEKITVNVKKRKKEKFNLREKVTSLRYSLTLKGRLFGRKIQSLEEQHDNKHDYVRDILNRPSAMMSFYDRHENPTEVPPSPASVCSSVHEEFWRPAEYFSPTSMSDVASLDDSMTSHIFKDISSNLKELRRKLNQLDPDVSEDPTVDEQSSVADMADIEDQGEAYIRDLLVVSGLYDGSCHKSLSRWDPLGKPISNDAFEEVEKTYEQKLKDDEGSTKDQSEKSNRKVMFDLLNEVLPSVLTPPVLMSNFMRKATGPVIRRPPCGRKLLDQLWQIIHVYVNPPTDKSLYSLEVMVARDLHSSPWSRFMDDDANVLGKDVECQIFGDLIDEIVKDL</sequence>
<protein>
    <submittedName>
        <fullName evidence="1">Uncharacterized protein</fullName>
    </submittedName>
</protein>